<protein>
    <recommendedName>
        <fullName evidence="4">Sulfotransferase domain protein</fullName>
    </recommendedName>
</protein>
<dbReference type="PANTHER" id="PTHR10605">
    <property type="entry name" value="HEPARAN SULFATE SULFOTRANSFERASE"/>
    <property type="match status" value="1"/>
</dbReference>
<reference evidence="2 3" key="1">
    <citation type="submission" date="2017-05" db="EMBL/GenBank/DDBJ databases">
        <authorList>
            <person name="Song R."/>
            <person name="Chenine A.L."/>
            <person name="Ruprecht R.M."/>
        </authorList>
    </citation>
    <scope>NUCLEOTIDE SEQUENCE [LARGE SCALE GENOMIC DNA]</scope>
    <source>
        <strain evidence="2 3">CECT 8899</strain>
    </source>
</reference>
<keyword evidence="1" id="KW-0808">Transferase</keyword>
<dbReference type="InterPro" id="IPR037359">
    <property type="entry name" value="NST/OST"/>
</dbReference>
<accession>A0A238LDX3</accession>
<organism evidence="2 3">
    <name type="scientific">Flavimaricola marinus</name>
    <dbReference type="NCBI Taxonomy" id="1819565"/>
    <lineage>
        <taxon>Bacteria</taxon>
        <taxon>Pseudomonadati</taxon>
        <taxon>Pseudomonadota</taxon>
        <taxon>Alphaproteobacteria</taxon>
        <taxon>Rhodobacterales</taxon>
        <taxon>Paracoccaceae</taxon>
        <taxon>Flavimaricola</taxon>
    </lineage>
</organism>
<sequence length="298" mass="34484">MPEQPILFCVGATKAGTSWLYRALHEHPDCALKSVKELHYWDTFDPAIRTKQIEALQGRFDSFMATKAEAQAEGRGWQVKNMQRRLRDMSGLIDVLLGDRTGDAAYLEWLTDAAAPRLVADMTPNYALLSEDVLARMVARCPEAKWVYLIRDPLDRLWSHVRMQAHRQRQPHETHEQKSNGTLWRILNKGHETHILDRGDYEATATRLRRVIPKNQLRVEFCERLFTPDGWTDMCKYLDLGVTEVDGADRAHEGPKARMKEELKPQAIRFLKRQYDWAAQELGPLPDNWQHNLARGFA</sequence>
<dbReference type="Pfam" id="PF13469">
    <property type="entry name" value="Sulfotransfer_3"/>
    <property type="match status" value="1"/>
</dbReference>
<dbReference type="PANTHER" id="PTHR10605:SF56">
    <property type="entry name" value="BIFUNCTIONAL HEPARAN SULFATE N-DEACETYLASE_N-SULFOTRANSFERASE"/>
    <property type="match status" value="1"/>
</dbReference>
<dbReference type="Proteomes" id="UP000201613">
    <property type="component" value="Unassembled WGS sequence"/>
</dbReference>
<dbReference type="EMBL" id="FXZK01000003">
    <property type="protein sequence ID" value="SMY07782.1"/>
    <property type="molecule type" value="Genomic_DNA"/>
</dbReference>
<evidence type="ECO:0000313" key="2">
    <source>
        <dbReference type="EMBL" id="SMY07782.1"/>
    </source>
</evidence>
<dbReference type="GO" id="GO:0008146">
    <property type="term" value="F:sulfotransferase activity"/>
    <property type="evidence" value="ECO:0007669"/>
    <property type="project" value="InterPro"/>
</dbReference>
<dbReference type="OrthoDB" id="981508at2"/>
<dbReference type="SUPFAM" id="SSF52540">
    <property type="entry name" value="P-loop containing nucleoside triphosphate hydrolases"/>
    <property type="match status" value="1"/>
</dbReference>
<keyword evidence="3" id="KW-1185">Reference proteome</keyword>
<evidence type="ECO:0008006" key="4">
    <source>
        <dbReference type="Google" id="ProtNLM"/>
    </source>
</evidence>
<proteinExistence type="predicted"/>
<name>A0A238LDX3_9RHOB</name>
<evidence type="ECO:0000313" key="3">
    <source>
        <dbReference type="Proteomes" id="UP000201613"/>
    </source>
</evidence>
<dbReference type="InterPro" id="IPR027417">
    <property type="entry name" value="P-loop_NTPase"/>
</dbReference>
<gene>
    <name evidence="2" type="ORF">LOM8899_01922</name>
</gene>
<dbReference type="RefSeq" id="WP_093991981.1">
    <property type="nucleotide sequence ID" value="NZ_FXZK01000003.1"/>
</dbReference>
<dbReference type="AlphaFoldDB" id="A0A238LDX3"/>
<dbReference type="Gene3D" id="3.40.50.300">
    <property type="entry name" value="P-loop containing nucleotide triphosphate hydrolases"/>
    <property type="match status" value="1"/>
</dbReference>
<evidence type="ECO:0000256" key="1">
    <source>
        <dbReference type="ARBA" id="ARBA00022679"/>
    </source>
</evidence>